<keyword evidence="4" id="KW-0294">Fucose metabolism</keyword>
<evidence type="ECO:0000256" key="7">
    <source>
        <dbReference type="SAM" id="MobiDB-lite"/>
    </source>
</evidence>
<comment type="similarity">
    <text evidence="1">Belongs to the glycosyltransferase GT106 family.</text>
</comment>
<evidence type="ECO:0000256" key="6">
    <source>
        <dbReference type="ARBA" id="ARBA00030350"/>
    </source>
</evidence>
<sequence>MKSKTHSHGGNGHDTDGASATGGGGGGGGSCSSPSPPPSPRRHSGISHCRRRLRPVKSISNRSLGTLAAGIMTRRSLRYFFLLPLLYISGLLMCVGPFSAFIGGPPLPGSVYRSHEVFRHLWPAMESDNSSAIVANGGLNQQRSAICNAVAVAGLLNAILVIPHFEFHNVWKDPRRPIFFQFS</sequence>
<dbReference type="GO" id="GO:0006004">
    <property type="term" value="P:fucose metabolic process"/>
    <property type="evidence" value="ECO:0007669"/>
    <property type="project" value="UniProtKB-KW"/>
</dbReference>
<dbReference type="PANTHER" id="PTHR31288:SF8">
    <property type="entry name" value="O-FUCOSYLTRANSFERASE 10-RELATED"/>
    <property type="match status" value="1"/>
</dbReference>
<keyword evidence="3" id="KW-0808">Transferase</keyword>
<evidence type="ECO:0000256" key="1">
    <source>
        <dbReference type="ARBA" id="ARBA00007737"/>
    </source>
</evidence>
<proteinExistence type="inferred from homology"/>
<keyword evidence="8" id="KW-1133">Transmembrane helix</keyword>
<evidence type="ECO:0000313" key="10">
    <source>
        <dbReference type="Proteomes" id="UP000289738"/>
    </source>
</evidence>
<reference evidence="9 10" key="1">
    <citation type="submission" date="2019-01" db="EMBL/GenBank/DDBJ databases">
        <title>Sequencing of cultivated peanut Arachis hypogaea provides insights into genome evolution and oil improvement.</title>
        <authorList>
            <person name="Chen X."/>
        </authorList>
    </citation>
    <scope>NUCLEOTIDE SEQUENCE [LARGE SCALE GENOMIC DNA]</scope>
    <source>
        <strain evidence="10">cv. Fuhuasheng</strain>
        <tissue evidence="9">Leaves</tissue>
    </source>
</reference>
<keyword evidence="2" id="KW-0328">Glycosyltransferase</keyword>
<keyword evidence="8" id="KW-0472">Membrane</keyword>
<organism evidence="9 10">
    <name type="scientific">Arachis hypogaea</name>
    <name type="common">Peanut</name>
    <dbReference type="NCBI Taxonomy" id="3818"/>
    <lineage>
        <taxon>Eukaryota</taxon>
        <taxon>Viridiplantae</taxon>
        <taxon>Streptophyta</taxon>
        <taxon>Embryophyta</taxon>
        <taxon>Tracheophyta</taxon>
        <taxon>Spermatophyta</taxon>
        <taxon>Magnoliopsida</taxon>
        <taxon>eudicotyledons</taxon>
        <taxon>Gunneridae</taxon>
        <taxon>Pentapetalae</taxon>
        <taxon>rosids</taxon>
        <taxon>fabids</taxon>
        <taxon>Fabales</taxon>
        <taxon>Fabaceae</taxon>
        <taxon>Papilionoideae</taxon>
        <taxon>50 kb inversion clade</taxon>
        <taxon>dalbergioids sensu lato</taxon>
        <taxon>Dalbergieae</taxon>
        <taxon>Pterocarpus clade</taxon>
        <taxon>Arachis</taxon>
    </lineage>
</organism>
<accession>A0A445B6I5</accession>
<evidence type="ECO:0000256" key="2">
    <source>
        <dbReference type="ARBA" id="ARBA00022676"/>
    </source>
</evidence>
<name>A0A445B6I5_ARAHY</name>
<dbReference type="PANTHER" id="PTHR31288">
    <property type="entry name" value="O-FUCOSYLTRANSFERASE FAMILY PROTEIN"/>
    <property type="match status" value="1"/>
</dbReference>
<dbReference type="Pfam" id="PF10250">
    <property type="entry name" value="O-FucT"/>
    <property type="match status" value="1"/>
</dbReference>
<feature type="region of interest" description="Disordered" evidence="7">
    <location>
        <begin position="1"/>
        <end position="48"/>
    </location>
</feature>
<feature type="transmembrane region" description="Helical" evidence="8">
    <location>
        <begin position="79"/>
        <end position="102"/>
    </location>
</feature>
<comment type="caution">
    <text evidence="9">The sequence shown here is derived from an EMBL/GenBank/DDBJ whole genome shotgun (WGS) entry which is preliminary data.</text>
</comment>
<dbReference type="Proteomes" id="UP000289738">
    <property type="component" value="Chromosome A10"/>
</dbReference>
<gene>
    <name evidence="9" type="ORF">Ahy_A10g049111</name>
</gene>
<feature type="transmembrane region" description="Helical" evidence="8">
    <location>
        <begin position="149"/>
        <end position="167"/>
    </location>
</feature>
<keyword evidence="8" id="KW-0812">Transmembrane</keyword>
<evidence type="ECO:0000256" key="8">
    <source>
        <dbReference type="SAM" id="Phobius"/>
    </source>
</evidence>
<evidence type="ECO:0000256" key="3">
    <source>
        <dbReference type="ARBA" id="ARBA00022679"/>
    </source>
</evidence>
<dbReference type="PROSITE" id="PS51257">
    <property type="entry name" value="PROKAR_LIPOPROTEIN"/>
    <property type="match status" value="1"/>
</dbReference>
<protein>
    <recommendedName>
        <fullName evidence="6">O-fucosyltransferase family protein</fullName>
    </recommendedName>
</protein>
<keyword evidence="10" id="KW-1185">Reference proteome</keyword>
<dbReference type="EMBL" id="SDMP01000010">
    <property type="protein sequence ID" value="RYR34315.1"/>
    <property type="molecule type" value="Genomic_DNA"/>
</dbReference>
<dbReference type="InterPro" id="IPR019378">
    <property type="entry name" value="GDP-Fuc_O-FucTrfase"/>
</dbReference>
<keyword evidence="5" id="KW-0119">Carbohydrate metabolism</keyword>
<dbReference type="AlphaFoldDB" id="A0A445B6I5"/>
<feature type="compositionally biased region" description="Gly residues" evidence="7">
    <location>
        <begin position="20"/>
        <end position="30"/>
    </location>
</feature>
<dbReference type="InterPro" id="IPR024709">
    <property type="entry name" value="FucosylTrfase_pln"/>
</dbReference>
<dbReference type="GO" id="GO:0016757">
    <property type="term" value="F:glycosyltransferase activity"/>
    <property type="evidence" value="ECO:0007669"/>
    <property type="project" value="UniProtKB-KW"/>
</dbReference>
<evidence type="ECO:0000256" key="4">
    <source>
        <dbReference type="ARBA" id="ARBA00023253"/>
    </source>
</evidence>
<evidence type="ECO:0000256" key="5">
    <source>
        <dbReference type="ARBA" id="ARBA00023277"/>
    </source>
</evidence>
<evidence type="ECO:0000313" key="9">
    <source>
        <dbReference type="EMBL" id="RYR34315.1"/>
    </source>
</evidence>